<keyword evidence="2" id="KW-0813">Transport</keyword>
<dbReference type="PANTHER" id="PTHR42718:SF9">
    <property type="entry name" value="MAJOR FACILITATOR SUPERFAMILY MULTIDRUG TRANSPORTER MFSC"/>
    <property type="match status" value="1"/>
</dbReference>
<dbReference type="Proteomes" id="UP001500051">
    <property type="component" value="Unassembled WGS sequence"/>
</dbReference>
<dbReference type="InterPro" id="IPR020846">
    <property type="entry name" value="MFS_dom"/>
</dbReference>
<evidence type="ECO:0000256" key="4">
    <source>
        <dbReference type="ARBA" id="ARBA00022989"/>
    </source>
</evidence>
<proteinExistence type="predicted"/>
<dbReference type="PROSITE" id="PS50850">
    <property type="entry name" value="MFS"/>
    <property type="match status" value="1"/>
</dbReference>
<dbReference type="PANTHER" id="PTHR42718">
    <property type="entry name" value="MAJOR FACILITATOR SUPERFAMILY MULTIDRUG TRANSPORTER MFSC"/>
    <property type="match status" value="1"/>
</dbReference>
<dbReference type="EMBL" id="BAAAYX010000004">
    <property type="protein sequence ID" value="GAA3702042.1"/>
    <property type="molecule type" value="Genomic_DNA"/>
</dbReference>
<evidence type="ECO:0000259" key="8">
    <source>
        <dbReference type="PROSITE" id="PS50850"/>
    </source>
</evidence>
<dbReference type="InterPro" id="IPR011701">
    <property type="entry name" value="MFS"/>
</dbReference>
<dbReference type="SUPFAM" id="SSF103473">
    <property type="entry name" value="MFS general substrate transporter"/>
    <property type="match status" value="1"/>
</dbReference>
<comment type="subcellular location">
    <subcellularLocation>
        <location evidence="1">Cell membrane</location>
        <topology evidence="1">Multi-pass membrane protein</topology>
    </subcellularLocation>
</comment>
<evidence type="ECO:0000256" key="1">
    <source>
        <dbReference type="ARBA" id="ARBA00004651"/>
    </source>
</evidence>
<dbReference type="PRINTS" id="PR01036">
    <property type="entry name" value="TCRTETB"/>
</dbReference>
<keyword evidence="5 7" id="KW-0472">Membrane</keyword>
<feature type="transmembrane region" description="Helical" evidence="7">
    <location>
        <begin position="222"/>
        <end position="243"/>
    </location>
</feature>
<keyword evidence="10" id="KW-1185">Reference proteome</keyword>
<dbReference type="Pfam" id="PF07690">
    <property type="entry name" value="MFS_1"/>
    <property type="match status" value="1"/>
</dbReference>
<feature type="transmembrane region" description="Helical" evidence="7">
    <location>
        <begin position="397"/>
        <end position="423"/>
    </location>
</feature>
<sequence length="578" mass="59062">MTTERSPDATIELRDLHLDDSEESDDLMATAQAPGAGLVLAVLAASQFLMTLDSSVMNVSMAVVAADLGTTISGIQTAITLYTLVMATMMITGGKLGTIFGRRRVFALGLLVYAAGSLITALAPNLPVLLLGWSLLEGLGASLIMPAIVALVAANFPAERRAGAYGLVAAAGAMAVAAGPLIGGAVTTFASWRYVFVGEVVLVLVILVFLRRIADVPASPGRLDVVGSLLSVLGLGSVVYGVLRSSEWGWVAAKAGAPTVLGASPVIWLLVGGVVVVFAFLWWEQRLVRTGGDPLLRPALLRNSGLTGGLSMFFAQYLVQAGVFFTVPLFLSVVLELNALQTGLRILPLSAALLLAAAGIPRVAPRGNPRRIVQLGLGCVLAGVLVLVAGMDPGASAAVVALPMLLIGLGLGALASQLGAVTVSAVDDSESAEVGGLQNTATNLGASLGTALIGSVLLATLTSSVITGIRDNPAVPDTVKEQASTQLVGGVPFLSDKQLDVALDRAGVSADQAATIRTVNAEGRLTALRVAFGLTALLAAAGFLLTGRLPRRAPGSGPAPPATDRSTADVVRTRPRRS</sequence>
<feature type="transmembrane region" description="Helical" evidence="7">
    <location>
        <begin position="192"/>
        <end position="210"/>
    </location>
</feature>
<feature type="transmembrane region" description="Helical" evidence="7">
    <location>
        <begin position="105"/>
        <end position="124"/>
    </location>
</feature>
<feature type="transmembrane region" description="Helical" evidence="7">
    <location>
        <begin position="304"/>
        <end position="331"/>
    </location>
</feature>
<feature type="transmembrane region" description="Helical" evidence="7">
    <location>
        <begin position="444"/>
        <end position="466"/>
    </location>
</feature>
<feature type="transmembrane region" description="Helical" evidence="7">
    <location>
        <begin position="164"/>
        <end position="186"/>
    </location>
</feature>
<reference evidence="10" key="1">
    <citation type="journal article" date="2019" name="Int. J. Syst. Evol. Microbiol.">
        <title>The Global Catalogue of Microorganisms (GCM) 10K type strain sequencing project: providing services to taxonomists for standard genome sequencing and annotation.</title>
        <authorList>
            <consortium name="The Broad Institute Genomics Platform"/>
            <consortium name="The Broad Institute Genome Sequencing Center for Infectious Disease"/>
            <person name="Wu L."/>
            <person name="Ma J."/>
        </authorList>
    </citation>
    <scope>NUCLEOTIDE SEQUENCE [LARGE SCALE GENOMIC DNA]</scope>
    <source>
        <strain evidence="10">JCM 16548</strain>
    </source>
</reference>
<dbReference type="CDD" id="cd17321">
    <property type="entry name" value="MFS_MMR_MDR_like"/>
    <property type="match status" value="1"/>
</dbReference>
<accession>A0ABP7DBI6</accession>
<feature type="domain" description="Major facilitator superfamily (MFS) profile" evidence="8">
    <location>
        <begin position="39"/>
        <end position="554"/>
    </location>
</feature>
<feature type="transmembrane region" description="Helical" evidence="7">
    <location>
        <begin position="372"/>
        <end position="391"/>
    </location>
</feature>
<feature type="transmembrane region" description="Helical" evidence="7">
    <location>
        <begin position="263"/>
        <end position="283"/>
    </location>
</feature>
<evidence type="ECO:0000256" key="7">
    <source>
        <dbReference type="SAM" id="Phobius"/>
    </source>
</evidence>
<feature type="transmembrane region" description="Helical" evidence="7">
    <location>
        <begin position="33"/>
        <end position="52"/>
    </location>
</feature>
<keyword evidence="4 7" id="KW-1133">Transmembrane helix</keyword>
<feature type="transmembrane region" description="Helical" evidence="7">
    <location>
        <begin position="72"/>
        <end position="93"/>
    </location>
</feature>
<protein>
    <submittedName>
        <fullName evidence="9">MFS transporter</fullName>
    </submittedName>
</protein>
<comment type="caution">
    <text evidence="9">The sequence shown here is derived from an EMBL/GenBank/DDBJ whole genome shotgun (WGS) entry which is preliminary data.</text>
</comment>
<dbReference type="RefSeq" id="WP_344812057.1">
    <property type="nucleotide sequence ID" value="NZ_BAAAYX010000004.1"/>
</dbReference>
<dbReference type="InterPro" id="IPR036259">
    <property type="entry name" value="MFS_trans_sf"/>
</dbReference>
<feature type="region of interest" description="Disordered" evidence="6">
    <location>
        <begin position="552"/>
        <end position="578"/>
    </location>
</feature>
<dbReference type="Gene3D" id="1.20.1720.10">
    <property type="entry name" value="Multidrug resistance protein D"/>
    <property type="match status" value="1"/>
</dbReference>
<evidence type="ECO:0000256" key="5">
    <source>
        <dbReference type="ARBA" id="ARBA00023136"/>
    </source>
</evidence>
<gene>
    <name evidence="9" type="ORF">GCM10022204_18720</name>
</gene>
<evidence type="ECO:0000256" key="2">
    <source>
        <dbReference type="ARBA" id="ARBA00022448"/>
    </source>
</evidence>
<feature type="transmembrane region" description="Helical" evidence="7">
    <location>
        <begin position="527"/>
        <end position="546"/>
    </location>
</feature>
<organism evidence="9 10">
    <name type="scientific">Microlunatus aurantiacus</name>
    <dbReference type="NCBI Taxonomy" id="446786"/>
    <lineage>
        <taxon>Bacteria</taxon>
        <taxon>Bacillati</taxon>
        <taxon>Actinomycetota</taxon>
        <taxon>Actinomycetes</taxon>
        <taxon>Propionibacteriales</taxon>
        <taxon>Propionibacteriaceae</taxon>
        <taxon>Microlunatus</taxon>
    </lineage>
</organism>
<evidence type="ECO:0000313" key="10">
    <source>
        <dbReference type="Proteomes" id="UP001500051"/>
    </source>
</evidence>
<dbReference type="Gene3D" id="1.20.1250.20">
    <property type="entry name" value="MFS general substrate transporter like domains"/>
    <property type="match status" value="1"/>
</dbReference>
<feature type="transmembrane region" description="Helical" evidence="7">
    <location>
        <begin position="343"/>
        <end position="360"/>
    </location>
</feature>
<evidence type="ECO:0000313" key="9">
    <source>
        <dbReference type="EMBL" id="GAA3702042.1"/>
    </source>
</evidence>
<keyword evidence="3 7" id="KW-0812">Transmembrane</keyword>
<feature type="transmembrane region" description="Helical" evidence="7">
    <location>
        <begin position="130"/>
        <end position="152"/>
    </location>
</feature>
<evidence type="ECO:0000256" key="3">
    <source>
        <dbReference type="ARBA" id="ARBA00022692"/>
    </source>
</evidence>
<evidence type="ECO:0000256" key="6">
    <source>
        <dbReference type="SAM" id="MobiDB-lite"/>
    </source>
</evidence>
<name>A0ABP7DBI6_9ACTN</name>